<sequence>MPHIDESVVESGPALAVRTLNPVQRRVRALEERVDTLTVAVQALVEGLERAPGQAGGGGRAAHGAGLAHDILKSRRS</sequence>
<name>A0ABZ1X9D2_9ACTN</name>
<dbReference type="RefSeq" id="WP_329272265.1">
    <property type="nucleotide sequence ID" value="NZ_CP109011.1"/>
</dbReference>
<accession>A0ABZ1X9D2</accession>
<evidence type="ECO:0000256" key="1">
    <source>
        <dbReference type="SAM" id="MobiDB-lite"/>
    </source>
</evidence>
<proteinExistence type="predicted"/>
<evidence type="ECO:0000313" key="2">
    <source>
        <dbReference type="EMBL" id="WUT48788.1"/>
    </source>
</evidence>
<reference evidence="2" key="1">
    <citation type="submission" date="2022-10" db="EMBL/GenBank/DDBJ databases">
        <title>The complete genomes of actinobacterial strains from the NBC collection.</title>
        <authorList>
            <person name="Joergensen T.S."/>
            <person name="Alvarez Arevalo M."/>
            <person name="Sterndorff E.B."/>
            <person name="Faurdal D."/>
            <person name="Vuksanovic O."/>
            <person name="Mourched A.-S."/>
            <person name="Charusanti P."/>
            <person name="Shaw S."/>
            <person name="Blin K."/>
            <person name="Weber T."/>
        </authorList>
    </citation>
    <scope>NUCLEOTIDE SEQUENCE</scope>
    <source>
        <strain evidence="2">NBC_00686</strain>
    </source>
</reference>
<protein>
    <submittedName>
        <fullName evidence="2">Uncharacterized protein</fullName>
    </submittedName>
</protein>
<dbReference type="EMBL" id="CP109011">
    <property type="protein sequence ID" value="WUT48788.1"/>
    <property type="molecule type" value="Genomic_DNA"/>
</dbReference>
<keyword evidence="3" id="KW-1185">Reference proteome</keyword>
<feature type="region of interest" description="Disordered" evidence="1">
    <location>
        <begin position="51"/>
        <end position="77"/>
    </location>
</feature>
<dbReference type="Proteomes" id="UP001432168">
    <property type="component" value="Chromosome"/>
</dbReference>
<organism evidence="2 3">
    <name type="scientific">Streptomyces pseudovenezuelae</name>
    <dbReference type="NCBI Taxonomy" id="67350"/>
    <lineage>
        <taxon>Bacteria</taxon>
        <taxon>Bacillati</taxon>
        <taxon>Actinomycetota</taxon>
        <taxon>Actinomycetes</taxon>
        <taxon>Kitasatosporales</taxon>
        <taxon>Streptomycetaceae</taxon>
        <taxon>Streptomyces</taxon>
        <taxon>Streptomyces aurantiacus group</taxon>
    </lineage>
</organism>
<evidence type="ECO:0000313" key="3">
    <source>
        <dbReference type="Proteomes" id="UP001432168"/>
    </source>
</evidence>
<gene>
    <name evidence="2" type="ORF">OG929_43790</name>
</gene>